<dbReference type="SMART" id="SM00028">
    <property type="entry name" value="TPR"/>
    <property type="match status" value="5"/>
</dbReference>
<keyword evidence="1" id="KW-0677">Repeat</keyword>
<evidence type="ECO:0000313" key="4">
    <source>
        <dbReference type="EMBL" id="SHG22401.1"/>
    </source>
</evidence>
<keyword evidence="2 3" id="KW-0802">TPR repeat</keyword>
<feature type="repeat" description="TPR" evidence="3">
    <location>
        <begin position="166"/>
        <end position="199"/>
    </location>
</feature>
<dbReference type="AlphaFoldDB" id="A0A1M5I2D5"/>
<accession>A0A1M5I2D5</accession>
<dbReference type="InterPro" id="IPR011990">
    <property type="entry name" value="TPR-like_helical_dom_sf"/>
</dbReference>
<dbReference type="InterPro" id="IPR019734">
    <property type="entry name" value="TPR_rpt"/>
</dbReference>
<dbReference type="EMBL" id="LT670818">
    <property type="protein sequence ID" value="SHG22401.1"/>
    <property type="molecule type" value="Genomic_DNA"/>
</dbReference>
<organism evidence="4 5">
    <name type="scientific">Bradyrhizobium erythrophlei</name>
    <dbReference type="NCBI Taxonomy" id="1437360"/>
    <lineage>
        <taxon>Bacteria</taxon>
        <taxon>Pseudomonadati</taxon>
        <taxon>Pseudomonadota</taxon>
        <taxon>Alphaproteobacteria</taxon>
        <taxon>Hyphomicrobiales</taxon>
        <taxon>Nitrobacteraceae</taxon>
        <taxon>Bradyrhizobium</taxon>
    </lineage>
</organism>
<name>A0A1M5I2D5_9BRAD</name>
<evidence type="ECO:0000256" key="3">
    <source>
        <dbReference type="PROSITE-ProRule" id="PRU00339"/>
    </source>
</evidence>
<sequence length="553" mass="60890">MSTSASAARIPAAEISGAHAARYLHVGREHYTAGRIDEAVAAFRRGLAVAENGPSGFVSTDTVAELHSNLGNACMRRCDLELAAGSYKAALRLAPHLTSCWCNLGNIRLRTGNPDDAIALYLQALALSPDHWPSRTNLVQALMATQQYLMAKLLLTELIEERPQDAKLHQELGKLYVELNELEPALECFRRAGVLDSGDADPIYWIGSIKQTLGDIEAAEAAYAQAARIQPLVRRQGAKFPADFRVLALFAPFAGNTPHGYLFKDPLYDTDTLALFGSSQFDVELLKRDVQVVVNLISDADQAAAVLPLAADLAAQLGKPIVNHPRNIARTTRDAVADRLEGIPGCIVPKVLRQKAGADLAVADLQAALSSSSTVLVRPAGTHGGDDFEKIEDAAELAATLARQTDSDRYFIEYIDYRSADGYFRKYRFIFVDGQILPYHLAIADRWKVHHDNTDMADHAWMQREEEAFLNDPASVFGASHYQVLREIRERVGLDYFGIDCGLDRSQNLVVFEVNASMLVHDQNQRFPYKTPFVQRIKAAFDAMLQRLATGNG</sequence>
<dbReference type="PANTHER" id="PTHR45586:SF1">
    <property type="entry name" value="LIPOPOLYSACCHARIDE ASSEMBLY PROTEIN B"/>
    <property type="match status" value="1"/>
</dbReference>
<feature type="repeat" description="TPR" evidence="3">
    <location>
        <begin position="20"/>
        <end position="53"/>
    </location>
</feature>
<evidence type="ECO:0000256" key="1">
    <source>
        <dbReference type="ARBA" id="ARBA00022737"/>
    </source>
</evidence>
<feature type="repeat" description="TPR" evidence="3">
    <location>
        <begin position="64"/>
        <end position="97"/>
    </location>
</feature>
<evidence type="ECO:0000256" key="2">
    <source>
        <dbReference type="ARBA" id="ARBA00022803"/>
    </source>
</evidence>
<dbReference type="RefSeq" id="WP_154073084.1">
    <property type="nucleotide sequence ID" value="NZ_LT670818.1"/>
</dbReference>
<dbReference type="InterPro" id="IPR051012">
    <property type="entry name" value="CellSynth/LPSAsmb/PSIAsmb"/>
</dbReference>
<dbReference type="PANTHER" id="PTHR45586">
    <property type="entry name" value="TPR REPEAT-CONTAINING PROTEIN PA4667"/>
    <property type="match status" value="1"/>
</dbReference>
<reference evidence="4 5" key="1">
    <citation type="submission" date="2016-11" db="EMBL/GenBank/DDBJ databases">
        <authorList>
            <person name="Jaros S."/>
            <person name="Januszkiewicz K."/>
            <person name="Wedrychowicz H."/>
        </authorList>
    </citation>
    <scope>NUCLEOTIDE SEQUENCE [LARGE SCALE GENOMIC DNA]</scope>
    <source>
        <strain evidence="4 5">GAS242</strain>
    </source>
</reference>
<proteinExistence type="predicted"/>
<dbReference type="Proteomes" id="UP000190675">
    <property type="component" value="Chromosome I"/>
</dbReference>
<evidence type="ECO:0000313" key="5">
    <source>
        <dbReference type="Proteomes" id="UP000190675"/>
    </source>
</evidence>
<dbReference type="SUPFAM" id="SSF48452">
    <property type="entry name" value="TPR-like"/>
    <property type="match status" value="1"/>
</dbReference>
<dbReference type="SUPFAM" id="SSF56059">
    <property type="entry name" value="Glutathione synthetase ATP-binding domain-like"/>
    <property type="match status" value="1"/>
</dbReference>
<gene>
    <name evidence="4" type="ORF">SAMN05444169_1231</name>
</gene>
<dbReference type="Gene3D" id="1.25.40.10">
    <property type="entry name" value="Tetratricopeptide repeat domain"/>
    <property type="match status" value="2"/>
</dbReference>
<dbReference type="PROSITE" id="PS50005">
    <property type="entry name" value="TPR"/>
    <property type="match status" value="4"/>
</dbReference>
<protein>
    <submittedName>
        <fullName evidence="4">Tetratricopeptide repeat-containing protein</fullName>
    </submittedName>
</protein>
<feature type="repeat" description="TPR" evidence="3">
    <location>
        <begin position="98"/>
        <end position="131"/>
    </location>
</feature>
<dbReference type="OrthoDB" id="460582at2"/>
<dbReference type="Pfam" id="PF13181">
    <property type="entry name" value="TPR_8"/>
    <property type="match status" value="2"/>
</dbReference>
<dbReference type="Pfam" id="PF13424">
    <property type="entry name" value="TPR_12"/>
    <property type="match status" value="1"/>
</dbReference>